<evidence type="ECO:0000313" key="2">
    <source>
        <dbReference type="EMBL" id="EOA14364.1"/>
    </source>
</evidence>
<name>R0GCH2_9BRAS</name>
<dbReference type="OrthoDB" id="896987at2759"/>
<dbReference type="InterPro" id="IPR006566">
    <property type="entry name" value="FBD"/>
</dbReference>
<protein>
    <recommendedName>
        <fullName evidence="1">F-box domain-containing protein</fullName>
    </recommendedName>
</protein>
<dbReference type="InterPro" id="IPR053781">
    <property type="entry name" value="F-box_AtFBL13-like"/>
</dbReference>
<dbReference type="PANTHER" id="PTHR31900">
    <property type="entry name" value="F-BOX/RNI SUPERFAMILY PROTEIN-RELATED"/>
    <property type="match status" value="1"/>
</dbReference>
<dbReference type="SUPFAM" id="SSF52047">
    <property type="entry name" value="RNI-like"/>
    <property type="match status" value="1"/>
</dbReference>
<dbReference type="InterPro" id="IPR032675">
    <property type="entry name" value="LRR_dom_sf"/>
</dbReference>
<sequence length="405" mass="46474">MDRISSLPDESLLQILSSLNTKDVLKTSLLSKQWRNLWKWVPKLEYLDCGNTNATDHGKFMRFVDRSLLLNKAPVLERLSFKSFSKSSDIDIGFWVRVAAERDLRDFDYSSAPYSEPIRLPQSLFTCGTLVVLKLDSVSLEDVKFPVSFPLLKTLHLRSVIFLDDESPQKLLSSCKVLEVLVVKRVTEDNVKSFSITVPSLRKLIYLNVNSGEGLFALNAPSLKSLEIDGIGHKCMIEEMPEIVSANVQIYRNSENILASLTSVKRLSLCFHLVSRFPTGKIFHQLVELEVCTCNPKRDLLMSLLKHSPKLRALKLFERHDYRNTWEEVYNWGEPKSVLRRLKLGLETLEWGNYRGWNKEKELVRFVFKNSRSLKKATFSPVATTTTEEKNRMLQELTALARVAT</sequence>
<dbReference type="InterPro" id="IPR050232">
    <property type="entry name" value="FBL13/AtMIF1-like"/>
</dbReference>
<dbReference type="Pfam" id="PF00646">
    <property type="entry name" value="F-box"/>
    <property type="match status" value="1"/>
</dbReference>
<evidence type="ECO:0000259" key="1">
    <source>
        <dbReference type="PROSITE" id="PS50181"/>
    </source>
</evidence>
<dbReference type="InterPro" id="IPR055411">
    <property type="entry name" value="LRR_FXL15/At3g58940/PEG3-like"/>
</dbReference>
<dbReference type="KEGG" id="crb:17876187"/>
<dbReference type="InterPro" id="IPR001810">
    <property type="entry name" value="F-box_dom"/>
</dbReference>
<dbReference type="Proteomes" id="UP000029121">
    <property type="component" value="Unassembled WGS sequence"/>
</dbReference>
<dbReference type="Pfam" id="PF24758">
    <property type="entry name" value="LRR_At5g56370"/>
    <property type="match status" value="1"/>
</dbReference>
<proteinExistence type="predicted"/>
<dbReference type="STRING" id="81985.R0GCH2"/>
<dbReference type="SMART" id="SM00579">
    <property type="entry name" value="FBD"/>
    <property type="match status" value="1"/>
</dbReference>
<feature type="non-terminal residue" evidence="2">
    <location>
        <position position="405"/>
    </location>
</feature>
<dbReference type="PROSITE" id="PS50181">
    <property type="entry name" value="FBOX"/>
    <property type="match status" value="1"/>
</dbReference>
<dbReference type="CDD" id="cd22160">
    <property type="entry name" value="F-box_AtFBL13-like"/>
    <property type="match status" value="1"/>
</dbReference>
<feature type="domain" description="F-box" evidence="1">
    <location>
        <begin position="1"/>
        <end position="37"/>
    </location>
</feature>
<dbReference type="PANTHER" id="PTHR31900:SF34">
    <property type="entry name" value="EMB|CAB62440.1-RELATED"/>
    <property type="match status" value="1"/>
</dbReference>
<accession>R0GCH2</accession>
<organism evidence="2 3">
    <name type="scientific">Capsella rubella</name>
    <dbReference type="NCBI Taxonomy" id="81985"/>
    <lineage>
        <taxon>Eukaryota</taxon>
        <taxon>Viridiplantae</taxon>
        <taxon>Streptophyta</taxon>
        <taxon>Embryophyta</taxon>
        <taxon>Tracheophyta</taxon>
        <taxon>Spermatophyta</taxon>
        <taxon>Magnoliopsida</taxon>
        <taxon>eudicotyledons</taxon>
        <taxon>Gunneridae</taxon>
        <taxon>Pentapetalae</taxon>
        <taxon>rosids</taxon>
        <taxon>malvids</taxon>
        <taxon>Brassicales</taxon>
        <taxon>Brassicaceae</taxon>
        <taxon>Camelineae</taxon>
        <taxon>Capsella</taxon>
    </lineage>
</organism>
<reference evidence="3" key="1">
    <citation type="journal article" date="2013" name="Nat. Genet.">
        <title>The Capsella rubella genome and the genomic consequences of rapid mating system evolution.</title>
        <authorList>
            <person name="Slotte T."/>
            <person name="Hazzouri K.M."/>
            <person name="Agren J.A."/>
            <person name="Koenig D."/>
            <person name="Maumus F."/>
            <person name="Guo Y.L."/>
            <person name="Steige K."/>
            <person name="Platts A.E."/>
            <person name="Escobar J.S."/>
            <person name="Newman L.K."/>
            <person name="Wang W."/>
            <person name="Mandakova T."/>
            <person name="Vello E."/>
            <person name="Smith L.M."/>
            <person name="Henz S.R."/>
            <person name="Steffen J."/>
            <person name="Takuno S."/>
            <person name="Brandvain Y."/>
            <person name="Coop G."/>
            <person name="Andolfatto P."/>
            <person name="Hu T.T."/>
            <person name="Blanchette M."/>
            <person name="Clark R.M."/>
            <person name="Quesneville H."/>
            <person name="Nordborg M."/>
            <person name="Gaut B.S."/>
            <person name="Lysak M.A."/>
            <person name="Jenkins J."/>
            <person name="Grimwood J."/>
            <person name="Chapman J."/>
            <person name="Prochnik S."/>
            <person name="Shu S."/>
            <person name="Rokhsar D."/>
            <person name="Schmutz J."/>
            <person name="Weigel D."/>
            <person name="Wright S.I."/>
        </authorList>
    </citation>
    <scope>NUCLEOTIDE SEQUENCE [LARGE SCALE GENOMIC DNA]</scope>
    <source>
        <strain evidence="3">cv. Monte Gargano</strain>
    </source>
</reference>
<dbReference type="Gene3D" id="1.20.1280.50">
    <property type="match status" value="1"/>
</dbReference>
<evidence type="ECO:0000313" key="3">
    <source>
        <dbReference type="Proteomes" id="UP000029121"/>
    </source>
</evidence>
<dbReference type="InterPro" id="IPR036047">
    <property type="entry name" value="F-box-like_dom_sf"/>
</dbReference>
<gene>
    <name evidence="2" type="ORF">CARUB_v10027549mg</name>
</gene>
<dbReference type="Gene3D" id="3.80.10.10">
    <property type="entry name" value="Ribonuclease Inhibitor"/>
    <property type="match status" value="1"/>
</dbReference>
<dbReference type="SMART" id="SM00256">
    <property type="entry name" value="FBOX"/>
    <property type="match status" value="1"/>
</dbReference>
<dbReference type="AlphaFoldDB" id="R0GCH2"/>
<keyword evidence="3" id="KW-1185">Reference proteome</keyword>
<dbReference type="SUPFAM" id="SSF81383">
    <property type="entry name" value="F-box domain"/>
    <property type="match status" value="1"/>
</dbReference>
<dbReference type="Pfam" id="PF08387">
    <property type="entry name" value="FBD"/>
    <property type="match status" value="1"/>
</dbReference>
<dbReference type="EMBL" id="KB870812">
    <property type="protein sequence ID" value="EOA14364.1"/>
    <property type="molecule type" value="Genomic_DNA"/>
</dbReference>